<evidence type="ECO:0000313" key="4">
    <source>
        <dbReference type="Proteomes" id="UP000199184"/>
    </source>
</evidence>
<dbReference type="Pfam" id="PF01979">
    <property type="entry name" value="Amidohydro_1"/>
    <property type="match status" value="1"/>
</dbReference>
<dbReference type="Proteomes" id="UP000199184">
    <property type="component" value="Unassembled WGS sequence"/>
</dbReference>
<proteinExistence type="predicted"/>
<dbReference type="Gene3D" id="2.30.40.10">
    <property type="entry name" value="Urease, subunit C, domain 1"/>
    <property type="match status" value="1"/>
</dbReference>
<dbReference type="PANTHER" id="PTHR43135">
    <property type="entry name" value="ALPHA-D-RIBOSE 1-METHYLPHOSPHONATE 5-TRIPHOSPHATE DIPHOSPHATASE"/>
    <property type="match status" value="1"/>
</dbReference>
<dbReference type="EMBL" id="FMAI01000051">
    <property type="protein sequence ID" value="SCB55709.1"/>
    <property type="molecule type" value="Genomic_DNA"/>
</dbReference>
<dbReference type="InterPro" id="IPR032466">
    <property type="entry name" value="Metal_Hydrolase"/>
</dbReference>
<feature type="region of interest" description="Disordered" evidence="1">
    <location>
        <begin position="150"/>
        <end position="174"/>
    </location>
</feature>
<keyword evidence="4" id="KW-1185">Reference proteome</keyword>
<sequence>MDSIEHGEEATDQQLKEMRDKGIFLVNTPTFWGTSEKVYPSGGLSAEFRARLAAGDDRSRKAGAELVQRVLKSRVKFSAGSDMFLYIPGKTRGEASATMFAALSRSGMPSLDIIRAVTANAAEMLGWQDRNGSIEPGKFADIIAVTGDQGHHRAGTRRIRDQGWAGREERGASE</sequence>
<dbReference type="InterPro" id="IPR011059">
    <property type="entry name" value="Metal-dep_hydrolase_composite"/>
</dbReference>
<evidence type="ECO:0000256" key="1">
    <source>
        <dbReference type="SAM" id="MobiDB-lite"/>
    </source>
</evidence>
<evidence type="ECO:0000313" key="3">
    <source>
        <dbReference type="EMBL" id="SCB55709.1"/>
    </source>
</evidence>
<gene>
    <name evidence="3" type="ORF">GA0061098_10515</name>
</gene>
<reference evidence="4" key="1">
    <citation type="submission" date="2016-08" db="EMBL/GenBank/DDBJ databases">
        <authorList>
            <person name="Varghese N."/>
            <person name="Submissions Spin"/>
        </authorList>
    </citation>
    <scope>NUCLEOTIDE SEQUENCE [LARGE SCALE GENOMIC DNA]</scope>
    <source>
        <strain evidence="4">ERR11</strain>
    </source>
</reference>
<organism evidence="3 4">
    <name type="scientific">Bradyrhizobium shewense</name>
    <dbReference type="NCBI Taxonomy" id="1761772"/>
    <lineage>
        <taxon>Bacteria</taxon>
        <taxon>Pseudomonadati</taxon>
        <taxon>Pseudomonadota</taxon>
        <taxon>Alphaproteobacteria</taxon>
        <taxon>Hyphomicrobiales</taxon>
        <taxon>Nitrobacteraceae</taxon>
        <taxon>Bradyrhizobium</taxon>
    </lineage>
</organism>
<dbReference type="Gene3D" id="3.20.20.140">
    <property type="entry name" value="Metal-dependent hydrolases"/>
    <property type="match status" value="1"/>
</dbReference>
<keyword evidence="3" id="KW-0378">Hydrolase</keyword>
<feature type="compositionally biased region" description="Basic and acidic residues" evidence="1">
    <location>
        <begin position="158"/>
        <end position="174"/>
    </location>
</feature>
<dbReference type="InterPro" id="IPR006680">
    <property type="entry name" value="Amidohydro-rel"/>
</dbReference>
<dbReference type="PANTHER" id="PTHR43135:SF3">
    <property type="entry name" value="ALPHA-D-RIBOSE 1-METHYLPHOSPHONATE 5-TRIPHOSPHATE DIPHOSPHATASE"/>
    <property type="match status" value="1"/>
</dbReference>
<name>A0A1C3XU07_9BRAD</name>
<accession>A0A1C3XU07</accession>
<dbReference type="GO" id="GO:0016810">
    <property type="term" value="F:hydrolase activity, acting on carbon-nitrogen (but not peptide) bonds"/>
    <property type="evidence" value="ECO:0007669"/>
    <property type="project" value="InterPro"/>
</dbReference>
<dbReference type="AlphaFoldDB" id="A0A1C3XU07"/>
<protein>
    <submittedName>
        <fullName evidence="3">Amidohydrolase family protein</fullName>
    </submittedName>
</protein>
<dbReference type="InterPro" id="IPR051781">
    <property type="entry name" value="Metallo-dep_Hydrolase"/>
</dbReference>
<dbReference type="SUPFAM" id="SSF51556">
    <property type="entry name" value="Metallo-dependent hydrolases"/>
    <property type="match status" value="1"/>
</dbReference>
<evidence type="ECO:0000259" key="2">
    <source>
        <dbReference type="Pfam" id="PF01979"/>
    </source>
</evidence>
<feature type="domain" description="Amidohydrolase-related" evidence="2">
    <location>
        <begin position="16"/>
        <end position="146"/>
    </location>
</feature>